<protein>
    <recommendedName>
        <fullName evidence="2">SCP domain-containing protein</fullName>
    </recommendedName>
</protein>
<evidence type="ECO:0000259" key="2">
    <source>
        <dbReference type="Pfam" id="PF00188"/>
    </source>
</evidence>
<dbReference type="SUPFAM" id="SSF55797">
    <property type="entry name" value="PR-1-like"/>
    <property type="match status" value="1"/>
</dbReference>
<feature type="region of interest" description="Disordered" evidence="1">
    <location>
        <begin position="1"/>
        <end position="24"/>
    </location>
</feature>
<accession>A0A2N0X7V1</accession>
<dbReference type="AlphaFoldDB" id="A0A2N0X7V1"/>
<dbReference type="PANTHER" id="PTHR31157:SF1">
    <property type="entry name" value="SCP DOMAIN-CONTAINING PROTEIN"/>
    <property type="match status" value="1"/>
</dbReference>
<dbReference type="Gene3D" id="3.40.33.10">
    <property type="entry name" value="CAP"/>
    <property type="match status" value="1"/>
</dbReference>
<dbReference type="InterPro" id="IPR035940">
    <property type="entry name" value="CAP_sf"/>
</dbReference>
<sequence length="171" mass="18608">MRLKIAGEGKIPSRYSPTRKEVTGVHKRKKHGALFLSAIVLTATGAAPAAADIPAPHDTAREEAAAAQLLRLTNDQRRQHGLPELRMDHALSLESHDWGELLSISGAFHHSPDAPAENLAFSPRLDAPEAILSAWMDADGQRDNILDPTTTEMGIGIHYDANGTHSVQRFR</sequence>
<dbReference type="Proteomes" id="UP000233249">
    <property type="component" value="Unassembled WGS sequence"/>
</dbReference>
<dbReference type="EMBL" id="PJAF01000012">
    <property type="protein sequence ID" value="PKF68785.1"/>
    <property type="molecule type" value="Genomic_DNA"/>
</dbReference>
<proteinExistence type="predicted"/>
<reference evidence="3 4" key="1">
    <citation type="submission" date="2017-12" db="EMBL/GenBank/DDBJ databases">
        <title>Corynebacterium mastitidis 16-1433 Genome.</title>
        <authorList>
            <person name="Gulvik C.A."/>
        </authorList>
    </citation>
    <scope>NUCLEOTIDE SEQUENCE [LARGE SCALE GENOMIC DNA]</scope>
    <source>
        <strain evidence="3 4">16-1433</strain>
    </source>
</reference>
<feature type="domain" description="SCP" evidence="2">
    <location>
        <begin position="70"/>
        <end position="168"/>
    </location>
</feature>
<dbReference type="CDD" id="cd05379">
    <property type="entry name" value="CAP_bacterial"/>
    <property type="match status" value="1"/>
</dbReference>
<organism evidence="3 4">
    <name type="scientific">Corynebacterium mastitidis</name>
    <dbReference type="NCBI Taxonomy" id="161890"/>
    <lineage>
        <taxon>Bacteria</taxon>
        <taxon>Bacillati</taxon>
        <taxon>Actinomycetota</taxon>
        <taxon>Actinomycetes</taxon>
        <taxon>Mycobacteriales</taxon>
        <taxon>Corynebacteriaceae</taxon>
        <taxon>Corynebacterium</taxon>
    </lineage>
</organism>
<dbReference type="PANTHER" id="PTHR31157">
    <property type="entry name" value="SCP DOMAIN-CONTAINING PROTEIN"/>
    <property type="match status" value="1"/>
</dbReference>
<evidence type="ECO:0000313" key="3">
    <source>
        <dbReference type="EMBL" id="PKF68785.1"/>
    </source>
</evidence>
<dbReference type="InterPro" id="IPR014044">
    <property type="entry name" value="CAP_dom"/>
</dbReference>
<comment type="caution">
    <text evidence="3">The sequence shown here is derived from an EMBL/GenBank/DDBJ whole genome shotgun (WGS) entry which is preliminary data.</text>
</comment>
<gene>
    <name evidence="3" type="ORF">CXB45_05375</name>
</gene>
<dbReference type="Pfam" id="PF00188">
    <property type="entry name" value="CAP"/>
    <property type="match status" value="1"/>
</dbReference>
<evidence type="ECO:0000256" key="1">
    <source>
        <dbReference type="SAM" id="MobiDB-lite"/>
    </source>
</evidence>
<evidence type="ECO:0000313" key="4">
    <source>
        <dbReference type="Proteomes" id="UP000233249"/>
    </source>
</evidence>
<name>A0A2N0X7V1_9CORY</name>